<accession>A0A9P1P0U3</accession>
<evidence type="ECO:0000313" key="2">
    <source>
        <dbReference type="Proteomes" id="UP000032946"/>
    </source>
</evidence>
<proteinExistence type="predicted"/>
<dbReference type="Proteomes" id="UP000032946">
    <property type="component" value="Chromosome"/>
</dbReference>
<sequence length="40" mass="4692">MDEAHKQIAHYLTHNYSPNFFAPPSRLPIWVAKVKRSNQV</sequence>
<protein>
    <submittedName>
        <fullName evidence="1">Uncharacterized protein</fullName>
    </submittedName>
</protein>
<organism evidence="1 2">
    <name type="scientific">Limnospira indica PCC 8005</name>
    <dbReference type="NCBI Taxonomy" id="376219"/>
    <lineage>
        <taxon>Bacteria</taxon>
        <taxon>Bacillati</taxon>
        <taxon>Cyanobacteriota</taxon>
        <taxon>Cyanophyceae</taxon>
        <taxon>Oscillatoriophycideae</taxon>
        <taxon>Oscillatoriales</taxon>
        <taxon>Sirenicapillariaceae</taxon>
        <taxon>Limnospira</taxon>
    </lineage>
</organism>
<evidence type="ECO:0000313" key="1">
    <source>
        <dbReference type="EMBL" id="CDM95188.1"/>
    </source>
</evidence>
<dbReference type="EMBL" id="FO818640">
    <property type="protein sequence ID" value="CDM95188.1"/>
    <property type="molecule type" value="Genomic_DNA"/>
</dbReference>
<dbReference type="AlphaFoldDB" id="A0A9P1P0U3"/>
<reference evidence="1 2" key="1">
    <citation type="submission" date="2014-02" db="EMBL/GenBank/DDBJ databases">
        <authorList>
            <person name="Genoscope - CEA"/>
        </authorList>
    </citation>
    <scope>NUCLEOTIDE SEQUENCE [LARGE SCALE GENOMIC DNA]</scope>
    <source>
        <strain evidence="1 2">PCC 8005</strain>
    </source>
</reference>
<keyword evidence="2" id="KW-1185">Reference proteome</keyword>
<gene>
    <name evidence="1" type="ORF">ARTHRO_30455</name>
</gene>
<name>A0A9P1P0U3_9CYAN</name>